<sequence>MLAQLKMLADAMYRGYWARDAFKYRSLGEEEEEVSNSCAVKRFRMLHGRAITNKARCLVELNDALMNFLLQHDSLGGAPAVLPIIGAPSVGKRTLVAHVCKDERVSEQFSSIVHLNGETFRGIADHDNLMSGKRILLIVEIVSN</sequence>
<dbReference type="EMBL" id="CM000882">
    <property type="protein sequence ID" value="PNT67114.1"/>
    <property type="molecule type" value="Genomic_DNA"/>
</dbReference>
<dbReference type="EnsemblPlants" id="PNT67114">
    <property type="protein sequence ID" value="PNT67114"/>
    <property type="gene ID" value="BRADI_3g21206v3"/>
</dbReference>
<protein>
    <recommendedName>
        <fullName evidence="4">NB-ARC domain-containing protein</fullName>
    </recommendedName>
</protein>
<evidence type="ECO:0000313" key="3">
    <source>
        <dbReference type="Proteomes" id="UP000008810"/>
    </source>
</evidence>
<dbReference type="AlphaFoldDB" id="A0A2K2CYL4"/>
<name>A0A2K2CYL4_BRADI</name>
<evidence type="ECO:0000313" key="2">
    <source>
        <dbReference type="EnsemblPlants" id="PNT67114"/>
    </source>
</evidence>
<reference evidence="1 2" key="1">
    <citation type="journal article" date="2010" name="Nature">
        <title>Genome sequencing and analysis of the model grass Brachypodium distachyon.</title>
        <authorList>
            <consortium name="International Brachypodium Initiative"/>
        </authorList>
    </citation>
    <scope>NUCLEOTIDE SEQUENCE [LARGE SCALE GENOMIC DNA]</scope>
    <source>
        <strain evidence="1 2">Bd21</strain>
    </source>
</reference>
<dbReference type="Gramene" id="PNT67114">
    <property type="protein sequence ID" value="PNT67114"/>
    <property type="gene ID" value="BRADI_3g21206v3"/>
</dbReference>
<organism evidence="1">
    <name type="scientific">Brachypodium distachyon</name>
    <name type="common">Purple false brome</name>
    <name type="synonym">Trachynia distachya</name>
    <dbReference type="NCBI Taxonomy" id="15368"/>
    <lineage>
        <taxon>Eukaryota</taxon>
        <taxon>Viridiplantae</taxon>
        <taxon>Streptophyta</taxon>
        <taxon>Embryophyta</taxon>
        <taxon>Tracheophyta</taxon>
        <taxon>Spermatophyta</taxon>
        <taxon>Magnoliopsida</taxon>
        <taxon>Liliopsida</taxon>
        <taxon>Poales</taxon>
        <taxon>Poaceae</taxon>
        <taxon>BOP clade</taxon>
        <taxon>Pooideae</taxon>
        <taxon>Stipodae</taxon>
        <taxon>Brachypodieae</taxon>
        <taxon>Brachypodium</taxon>
    </lineage>
</organism>
<evidence type="ECO:0008006" key="4">
    <source>
        <dbReference type="Google" id="ProtNLM"/>
    </source>
</evidence>
<dbReference type="InParanoid" id="A0A2K2CYL4"/>
<reference evidence="2" key="3">
    <citation type="submission" date="2018-08" db="UniProtKB">
        <authorList>
            <consortium name="EnsemblPlants"/>
        </authorList>
    </citation>
    <scope>IDENTIFICATION</scope>
    <source>
        <strain evidence="2">cv. Bd21</strain>
    </source>
</reference>
<accession>A0A2K2CYL4</accession>
<evidence type="ECO:0000313" key="1">
    <source>
        <dbReference type="EMBL" id="PNT67114.1"/>
    </source>
</evidence>
<gene>
    <name evidence="1" type="ORF">BRADI_3g21206v3</name>
</gene>
<dbReference type="Proteomes" id="UP000008810">
    <property type="component" value="Chromosome 3"/>
</dbReference>
<dbReference type="PANTHER" id="PTHR33377:SF13">
    <property type="entry name" value="OS10G0134700 PROTEIN"/>
    <property type="match status" value="1"/>
</dbReference>
<reference evidence="1" key="2">
    <citation type="submission" date="2017-06" db="EMBL/GenBank/DDBJ databases">
        <title>WGS assembly of Brachypodium distachyon.</title>
        <authorList>
            <consortium name="The International Brachypodium Initiative"/>
            <person name="Lucas S."/>
            <person name="Harmon-Smith M."/>
            <person name="Lail K."/>
            <person name="Tice H."/>
            <person name="Grimwood J."/>
            <person name="Bruce D."/>
            <person name="Barry K."/>
            <person name="Shu S."/>
            <person name="Lindquist E."/>
            <person name="Wang M."/>
            <person name="Pitluck S."/>
            <person name="Vogel J.P."/>
            <person name="Garvin D.F."/>
            <person name="Mockler T.C."/>
            <person name="Schmutz J."/>
            <person name="Rokhsar D."/>
            <person name="Bevan M.W."/>
        </authorList>
    </citation>
    <scope>NUCLEOTIDE SEQUENCE</scope>
    <source>
        <strain evidence="1">Bd21</strain>
    </source>
</reference>
<keyword evidence="3" id="KW-1185">Reference proteome</keyword>
<proteinExistence type="predicted"/>
<dbReference type="PANTHER" id="PTHR33377">
    <property type="entry name" value="OS10G0134700 PROTEIN-RELATED"/>
    <property type="match status" value="1"/>
</dbReference>